<protein>
    <recommendedName>
        <fullName evidence="2">Putative Flp pilus-assembly TadG-like N-terminal domain-containing protein</fullName>
    </recommendedName>
</protein>
<feature type="transmembrane region" description="Helical" evidence="1">
    <location>
        <begin position="20"/>
        <end position="41"/>
    </location>
</feature>
<keyword evidence="4" id="KW-1185">Reference proteome</keyword>
<reference evidence="3 4" key="1">
    <citation type="submission" date="2018-12" db="EMBL/GenBank/DDBJ databases">
        <authorList>
            <person name="Criscuolo A."/>
        </authorList>
    </citation>
    <scope>NUCLEOTIDE SEQUENCE [LARGE SCALE GENOMIC DNA]</scope>
    <source>
        <strain evidence="3">ACIP1116281</strain>
    </source>
</reference>
<evidence type="ECO:0000259" key="2">
    <source>
        <dbReference type="Pfam" id="PF13400"/>
    </source>
</evidence>
<keyword evidence="1" id="KW-0812">Transmembrane</keyword>
<evidence type="ECO:0000256" key="1">
    <source>
        <dbReference type="SAM" id="Phobius"/>
    </source>
</evidence>
<accession>A0A447ICU5</accession>
<dbReference type="InterPro" id="IPR036465">
    <property type="entry name" value="vWFA_dom_sf"/>
</dbReference>
<dbReference type="Gene3D" id="2.40.30.180">
    <property type="entry name" value="Ubiquitin-activating enzyme E1, FCCH domain"/>
    <property type="match status" value="2"/>
</dbReference>
<dbReference type="Proteomes" id="UP000268844">
    <property type="component" value="Unassembled WGS sequence"/>
</dbReference>
<keyword evidence="1" id="KW-0472">Membrane</keyword>
<evidence type="ECO:0000313" key="3">
    <source>
        <dbReference type="EMBL" id="VDS05311.1"/>
    </source>
</evidence>
<sequence length="608" mass="64546">MSAPTSLLQRFARDERGVFAVIFGVMAVVLIALGGAVVDYVRLEQTRQRAQTALDAAVLALQPDILVGGMTETRIRERAEALVLERIGDSEVEASIDTVRMDPANGSLFIDGHFSLPTIFVQLVGVPQLRANFRAEAVRGALDIEVAVALDVTGSMQGQRIVDLRNSITDLMEAVVADDQTLNYSKMALIPYSQAVNAGSYAEAVRGPIRAPVETSTFSWSTGTTKTITGATKANPVTITSNGHGFSDGDWVYIWNSGMGQISNKPFMVTGKTANTFRLSGIDGRNYTTFSGTASVIKCQVANCNLVVTSNSHGFNNGDYAYFTNVGGSHSLNGNIFQVSNVTPNSLALQNTPAGNGGTYTNNTGLMHCTWQTVAEGCTYYRYQGSTGLWRLNPVTTCVTERASNGLTDVAPTVSYVGRNYPPAGNGCLANTIVPLTANKAALRTAINALAAVGSTSGSLGVVWSWLMLSPNFAYVWPFDSRPAAYNTNNLLKAAVIMTDGEFNTVHCNGVVARNSTSGSGSTADHINCNAPNGSPYAQAQAYCDAMKASNITIYTVGFAISEGTSAANVLRYCASGASNYFLASNGAQLREAFRQIGANISALRITR</sequence>
<gene>
    <name evidence="3" type="ORF">DEVEQU_02452</name>
</gene>
<dbReference type="OrthoDB" id="7522752at2"/>
<dbReference type="RefSeq" id="WP_126150851.1">
    <property type="nucleotide sequence ID" value="NZ_JBHTMH010000001.1"/>
</dbReference>
<dbReference type="EMBL" id="UZWD01000030">
    <property type="protein sequence ID" value="VDS05311.1"/>
    <property type="molecule type" value="Genomic_DNA"/>
</dbReference>
<organism evidence="3 4">
    <name type="scientific">Devosia equisanguinis</name>
    <dbReference type="NCBI Taxonomy" id="2490941"/>
    <lineage>
        <taxon>Bacteria</taxon>
        <taxon>Pseudomonadati</taxon>
        <taxon>Pseudomonadota</taxon>
        <taxon>Alphaproteobacteria</taxon>
        <taxon>Hyphomicrobiales</taxon>
        <taxon>Devosiaceae</taxon>
        <taxon>Devosia</taxon>
    </lineage>
</organism>
<keyword evidence="1" id="KW-1133">Transmembrane helix</keyword>
<dbReference type="InterPro" id="IPR028087">
    <property type="entry name" value="Tad_N"/>
</dbReference>
<dbReference type="Pfam" id="PF13400">
    <property type="entry name" value="Tad"/>
    <property type="match status" value="1"/>
</dbReference>
<proteinExistence type="predicted"/>
<dbReference type="InterPro" id="IPR042302">
    <property type="entry name" value="E1_FCCH_sf"/>
</dbReference>
<dbReference type="SUPFAM" id="SSF53300">
    <property type="entry name" value="vWA-like"/>
    <property type="match status" value="1"/>
</dbReference>
<name>A0A447ICU5_9HYPH</name>
<dbReference type="AlphaFoldDB" id="A0A447ICU5"/>
<feature type="domain" description="Putative Flp pilus-assembly TadG-like N-terminal" evidence="2">
    <location>
        <begin position="17"/>
        <end position="60"/>
    </location>
</feature>
<dbReference type="Gene3D" id="3.40.50.410">
    <property type="entry name" value="von Willebrand factor, type A domain"/>
    <property type="match status" value="1"/>
</dbReference>
<evidence type="ECO:0000313" key="4">
    <source>
        <dbReference type="Proteomes" id="UP000268844"/>
    </source>
</evidence>